<evidence type="ECO:0000313" key="2">
    <source>
        <dbReference type="Proteomes" id="UP001515480"/>
    </source>
</evidence>
<accession>A0AB34IEC5</accession>
<dbReference type="Proteomes" id="UP001515480">
    <property type="component" value="Unassembled WGS sequence"/>
</dbReference>
<gene>
    <name evidence="1" type="ORF">AB1Y20_016289</name>
</gene>
<proteinExistence type="predicted"/>
<dbReference type="AlphaFoldDB" id="A0AB34IEC5"/>
<name>A0AB34IEC5_PRYPA</name>
<evidence type="ECO:0008006" key="3">
    <source>
        <dbReference type="Google" id="ProtNLM"/>
    </source>
</evidence>
<reference evidence="1 2" key="1">
    <citation type="journal article" date="2024" name="Science">
        <title>Giant polyketide synthase enzymes in the biosynthesis of giant marine polyether toxins.</title>
        <authorList>
            <person name="Fallon T.R."/>
            <person name="Shende V.V."/>
            <person name="Wierzbicki I.H."/>
            <person name="Pendleton A.L."/>
            <person name="Watervoot N.F."/>
            <person name="Auber R.P."/>
            <person name="Gonzalez D.J."/>
            <person name="Wisecaver J.H."/>
            <person name="Moore B.S."/>
        </authorList>
    </citation>
    <scope>NUCLEOTIDE SEQUENCE [LARGE SCALE GENOMIC DNA]</scope>
    <source>
        <strain evidence="1 2">12B1</strain>
    </source>
</reference>
<comment type="caution">
    <text evidence="1">The sequence shown here is derived from an EMBL/GenBank/DDBJ whole genome shotgun (WGS) entry which is preliminary data.</text>
</comment>
<dbReference type="EMBL" id="JBGBPQ010000029">
    <property type="protein sequence ID" value="KAL1496333.1"/>
    <property type="molecule type" value="Genomic_DNA"/>
</dbReference>
<organism evidence="1 2">
    <name type="scientific">Prymnesium parvum</name>
    <name type="common">Toxic golden alga</name>
    <dbReference type="NCBI Taxonomy" id="97485"/>
    <lineage>
        <taxon>Eukaryota</taxon>
        <taxon>Haptista</taxon>
        <taxon>Haptophyta</taxon>
        <taxon>Prymnesiophyceae</taxon>
        <taxon>Prymnesiales</taxon>
        <taxon>Prymnesiaceae</taxon>
        <taxon>Prymnesium</taxon>
    </lineage>
</organism>
<evidence type="ECO:0000313" key="1">
    <source>
        <dbReference type="EMBL" id="KAL1496333.1"/>
    </source>
</evidence>
<protein>
    <recommendedName>
        <fullName evidence="3">Hexosyltransferase</fullName>
    </recommendedName>
</protein>
<sequence length="320" mass="35030">MLLAPLPSPAAPPPPACVASRLPLLHRLNAQLDLLPRNRTVLSLVWDIHRDRSHGVHRASHNQTEAEARRLHRSVLTVDPLASLVWLVSASDHAELLGWRLDRVLLVPLSPPELDAWAACVGVPRLAHHAGPRLGAIELLAPLLRLPTPAMLVDLDTVALARWPLLWPAPTTPAAAWTLAHGVEHRHINSGMLAWATAPEEAVWLACVARAALFLTTPPNVSVRAYDPTHLRFGEQAAFVQLCAASRSAEWRQASGCHLDCFGYSSALYTTGCSPAYHQTPVAAYHYNCYPRGTLERAEQLLRHAIDPSYVLPKPAKHLG</sequence>
<keyword evidence="2" id="KW-1185">Reference proteome</keyword>